<evidence type="ECO:0000256" key="4">
    <source>
        <dbReference type="ARBA" id="ARBA00023163"/>
    </source>
</evidence>
<dbReference type="InterPro" id="IPR036576">
    <property type="entry name" value="WRKY_dom_sf"/>
</dbReference>
<dbReference type="SMART" id="SM00774">
    <property type="entry name" value="WRKY"/>
    <property type="match status" value="1"/>
</dbReference>
<keyword evidence="4" id="KW-0804">Transcription</keyword>
<dbReference type="AlphaFoldDB" id="A0A835B350"/>
<comment type="subcellular location">
    <subcellularLocation>
        <location evidence="1">Nucleus</location>
    </subcellularLocation>
</comment>
<dbReference type="EMBL" id="JACEFO010002177">
    <property type="protein sequence ID" value="KAF8675836.1"/>
    <property type="molecule type" value="Genomic_DNA"/>
</dbReference>
<feature type="region of interest" description="Disordered" evidence="6">
    <location>
        <begin position="83"/>
        <end position="170"/>
    </location>
</feature>
<evidence type="ECO:0000256" key="5">
    <source>
        <dbReference type="ARBA" id="ARBA00023242"/>
    </source>
</evidence>
<feature type="compositionally biased region" description="Polar residues" evidence="6">
    <location>
        <begin position="143"/>
        <end position="158"/>
    </location>
</feature>
<keyword evidence="5" id="KW-0539">Nucleus</keyword>
<dbReference type="PANTHER" id="PTHR32096">
    <property type="entry name" value="WRKY TRANSCRIPTION FACTOR 30-RELATED-RELATED"/>
    <property type="match status" value="1"/>
</dbReference>
<feature type="domain" description="WRKY" evidence="7">
    <location>
        <begin position="171"/>
        <end position="207"/>
    </location>
</feature>
<dbReference type="GO" id="GO:0000976">
    <property type="term" value="F:transcription cis-regulatory region binding"/>
    <property type="evidence" value="ECO:0007669"/>
    <property type="project" value="TreeGrafter"/>
</dbReference>
<dbReference type="InterPro" id="IPR003657">
    <property type="entry name" value="WRKY_dom"/>
</dbReference>
<dbReference type="InterPro" id="IPR044810">
    <property type="entry name" value="WRKY_plant"/>
</dbReference>
<evidence type="ECO:0000256" key="2">
    <source>
        <dbReference type="ARBA" id="ARBA00023015"/>
    </source>
</evidence>
<evidence type="ECO:0000313" key="8">
    <source>
        <dbReference type="EMBL" id="KAF8675836.1"/>
    </source>
</evidence>
<name>A0A835B350_9POAL</name>
<feature type="compositionally biased region" description="Gly residues" evidence="6">
    <location>
        <begin position="38"/>
        <end position="49"/>
    </location>
</feature>
<dbReference type="Gene3D" id="2.20.25.80">
    <property type="entry name" value="WRKY domain"/>
    <property type="match status" value="1"/>
</dbReference>
<dbReference type="Proteomes" id="UP000636709">
    <property type="component" value="Unassembled WGS sequence"/>
</dbReference>
<evidence type="ECO:0000313" key="9">
    <source>
        <dbReference type="Proteomes" id="UP000636709"/>
    </source>
</evidence>
<dbReference type="GO" id="GO:0003700">
    <property type="term" value="F:DNA-binding transcription factor activity"/>
    <property type="evidence" value="ECO:0007669"/>
    <property type="project" value="InterPro"/>
</dbReference>
<feature type="region of interest" description="Disordered" evidence="6">
    <location>
        <begin position="27"/>
        <end position="52"/>
    </location>
</feature>
<sequence length="313" mass="32710">MEGMPEEKCALVAELMRVLERVRQLEAHMASQHHHQQQGGGGGGGGAAAGGDHRSRALVCTMRESIDRAMRMAMSCCANGRAAIAGQPDSPPSGGDGSPRSGGSDQAGDFRGRGNAAGQCKKSTQVRVSAVQDVTPLDDGLSWRNTQGQRRHSTNAQARTGDADPDRSSPSYFRCTHRHTQSCHASKQVQRTDGDPLLFDVVYHGHHTCAQAQGAAAVGNQLAPGAEPSHAAAAAAAGPVLQFSLPSNKPAAVATASPFASPATPECLAARDVPRHDVELVSATNSPMGAMGEMDFMFTLDAADFLENPASYF</sequence>
<dbReference type="PROSITE" id="PS50811">
    <property type="entry name" value="WRKY"/>
    <property type="match status" value="1"/>
</dbReference>
<organism evidence="8 9">
    <name type="scientific">Digitaria exilis</name>
    <dbReference type="NCBI Taxonomy" id="1010633"/>
    <lineage>
        <taxon>Eukaryota</taxon>
        <taxon>Viridiplantae</taxon>
        <taxon>Streptophyta</taxon>
        <taxon>Embryophyta</taxon>
        <taxon>Tracheophyta</taxon>
        <taxon>Spermatophyta</taxon>
        <taxon>Magnoliopsida</taxon>
        <taxon>Liliopsida</taxon>
        <taxon>Poales</taxon>
        <taxon>Poaceae</taxon>
        <taxon>PACMAD clade</taxon>
        <taxon>Panicoideae</taxon>
        <taxon>Panicodae</taxon>
        <taxon>Paniceae</taxon>
        <taxon>Anthephorinae</taxon>
        <taxon>Digitaria</taxon>
    </lineage>
</organism>
<dbReference type="GO" id="GO:0005634">
    <property type="term" value="C:nucleus"/>
    <property type="evidence" value="ECO:0007669"/>
    <property type="project" value="UniProtKB-SubCell"/>
</dbReference>
<gene>
    <name evidence="8" type="ORF">HU200_047327</name>
</gene>
<dbReference type="SUPFAM" id="SSF118290">
    <property type="entry name" value="WRKY DNA-binding domain"/>
    <property type="match status" value="1"/>
</dbReference>
<evidence type="ECO:0000256" key="6">
    <source>
        <dbReference type="SAM" id="MobiDB-lite"/>
    </source>
</evidence>
<dbReference type="OrthoDB" id="1888929at2759"/>
<keyword evidence="9" id="KW-1185">Reference proteome</keyword>
<dbReference type="PANTHER" id="PTHR32096:SF151">
    <property type="entry name" value="OS01G0656400 PROTEIN"/>
    <property type="match status" value="1"/>
</dbReference>
<proteinExistence type="predicted"/>
<accession>A0A835B350</accession>
<evidence type="ECO:0000256" key="3">
    <source>
        <dbReference type="ARBA" id="ARBA00023125"/>
    </source>
</evidence>
<comment type="caution">
    <text evidence="8">The sequence shown here is derived from an EMBL/GenBank/DDBJ whole genome shotgun (WGS) entry which is preliminary data.</text>
</comment>
<keyword evidence="3" id="KW-0238">DNA-binding</keyword>
<dbReference type="Pfam" id="PF03106">
    <property type="entry name" value="WRKY"/>
    <property type="match status" value="1"/>
</dbReference>
<protein>
    <recommendedName>
        <fullName evidence="7">WRKY domain-containing protein</fullName>
    </recommendedName>
</protein>
<reference evidence="8" key="1">
    <citation type="submission" date="2020-07" db="EMBL/GenBank/DDBJ databases">
        <title>Genome sequence and genetic diversity analysis of an under-domesticated orphan crop, white fonio (Digitaria exilis).</title>
        <authorList>
            <person name="Bennetzen J.L."/>
            <person name="Chen S."/>
            <person name="Ma X."/>
            <person name="Wang X."/>
            <person name="Yssel A.E.J."/>
            <person name="Chaluvadi S.R."/>
            <person name="Johnson M."/>
            <person name="Gangashetty P."/>
            <person name="Hamidou F."/>
            <person name="Sanogo M.D."/>
            <person name="Zwaenepoel A."/>
            <person name="Wallace J."/>
            <person name="Van De Peer Y."/>
            <person name="Van Deynze A."/>
        </authorList>
    </citation>
    <scope>NUCLEOTIDE SEQUENCE</scope>
    <source>
        <tissue evidence="8">Leaves</tissue>
    </source>
</reference>
<evidence type="ECO:0000256" key="1">
    <source>
        <dbReference type="ARBA" id="ARBA00004123"/>
    </source>
</evidence>
<keyword evidence="2" id="KW-0805">Transcription regulation</keyword>
<evidence type="ECO:0000259" key="7">
    <source>
        <dbReference type="PROSITE" id="PS50811"/>
    </source>
</evidence>